<feature type="region of interest" description="Disordered" evidence="1">
    <location>
        <begin position="97"/>
        <end position="161"/>
    </location>
</feature>
<evidence type="ECO:0000313" key="2">
    <source>
        <dbReference type="EMBL" id="OXU25881.1"/>
    </source>
</evidence>
<name>A0A232F520_9HYME</name>
<dbReference type="EMBL" id="NNAY01000923">
    <property type="protein sequence ID" value="OXU25881.1"/>
    <property type="molecule type" value="Genomic_DNA"/>
</dbReference>
<organism evidence="2 3">
    <name type="scientific">Trichomalopsis sarcophagae</name>
    <dbReference type="NCBI Taxonomy" id="543379"/>
    <lineage>
        <taxon>Eukaryota</taxon>
        <taxon>Metazoa</taxon>
        <taxon>Ecdysozoa</taxon>
        <taxon>Arthropoda</taxon>
        <taxon>Hexapoda</taxon>
        <taxon>Insecta</taxon>
        <taxon>Pterygota</taxon>
        <taxon>Neoptera</taxon>
        <taxon>Endopterygota</taxon>
        <taxon>Hymenoptera</taxon>
        <taxon>Apocrita</taxon>
        <taxon>Proctotrupomorpha</taxon>
        <taxon>Chalcidoidea</taxon>
        <taxon>Pteromalidae</taxon>
        <taxon>Pteromalinae</taxon>
        <taxon>Trichomalopsis</taxon>
    </lineage>
</organism>
<feature type="compositionally biased region" description="Polar residues" evidence="1">
    <location>
        <begin position="108"/>
        <end position="119"/>
    </location>
</feature>
<sequence>MGSKLKVAAGSCHPRLRRVSKEAVANNAHAHALQKPRHHPFRSRMKNGNNSRSSSHCSKCSIGPALVHYPATAPDAVPHFDGHRAVKRPLVARITNKSLPNSERRSINHSVNRKTSFLSNLKPKGGGRKKSRYSVGAAHLPDLPQRESSAAMVDDLEGGGL</sequence>
<dbReference type="Proteomes" id="UP000215335">
    <property type="component" value="Unassembled WGS sequence"/>
</dbReference>
<proteinExistence type="predicted"/>
<accession>A0A232F520</accession>
<comment type="caution">
    <text evidence="2">The sequence shown here is derived from an EMBL/GenBank/DDBJ whole genome shotgun (WGS) entry which is preliminary data.</text>
</comment>
<gene>
    <name evidence="2" type="ORF">TSAR_012003</name>
</gene>
<reference evidence="2 3" key="1">
    <citation type="journal article" date="2017" name="Curr. Biol.">
        <title>The Evolution of Venom by Co-option of Single-Copy Genes.</title>
        <authorList>
            <person name="Martinson E.O."/>
            <person name="Mrinalini"/>
            <person name="Kelkar Y.D."/>
            <person name="Chang C.H."/>
            <person name="Werren J.H."/>
        </authorList>
    </citation>
    <scope>NUCLEOTIDE SEQUENCE [LARGE SCALE GENOMIC DNA]</scope>
    <source>
        <strain evidence="2 3">Alberta</strain>
        <tissue evidence="2">Whole body</tissue>
    </source>
</reference>
<feature type="compositionally biased region" description="Basic residues" evidence="1">
    <location>
        <begin position="32"/>
        <end position="45"/>
    </location>
</feature>
<keyword evidence="3" id="KW-1185">Reference proteome</keyword>
<evidence type="ECO:0000256" key="1">
    <source>
        <dbReference type="SAM" id="MobiDB-lite"/>
    </source>
</evidence>
<protein>
    <submittedName>
        <fullName evidence="2">Uncharacterized protein</fullName>
    </submittedName>
</protein>
<evidence type="ECO:0000313" key="3">
    <source>
        <dbReference type="Proteomes" id="UP000215335"/>
    </source>
</evidence>
<feature type="region of interest" description="Disordered" evidence="1">
    <location>
        <begin position="27"/>
        <end position="56"/>
    </location>
</feature>
<dbReference type="AlphaFoldDB" id="A0A232F520"/>